<organism evidence="3">
    <name type="scientific">marine metagenome</name>
    <dbReference type="NCBI Taxonomy" id="408172"/>
    <lineage>
        <taxon>unclassified sequences</taxon>
        <taxon>metagenomes</taxon>
        <taxon>ecological metagenomes</taxon>
    </lineage>
</organism>
<dbReference type="InterPro" id="IPR004329">
    <property type="entry name" value="CcmE"/>
</dbReference>
<dbReference type="Gene3D" id="2.40.50.140">
    <property type="entry name" value="Nucleic acid-binding proteins"/>
    <property type="match status" value="1"/>
</dbReference>
<dbReference type="EMBL" id="UINC01014579">
    <property type="protein sequence ID" value="SVA62089.1"/>
    <property type="molecule type" value="Genomic_DNA"/>
</dbReference>
<keyword evidence="2" id="KW-0472">Membrane</keyword>
<dbReference type="InterPro" id="IPR036127">
    <property type="entry name" value="CcmE-like_sf"/>
</dbReference>
<dbReference type="SUPFAM" id="SSF82093">
    <property type="entry name" value="Heme chaperone CcmE"/>
    <property type="match status" value="1"/>
</dbReference>
<comment type="subcellular location">
    <subcellularLocation>
        <location evidence="1">Membrane</location>
    </subcellularLocation>
</comment>
<dbReference type="Pfam" id="PF03100">
    <property type="entry name" value="CcmE"/>
    <property type="match status" value="1"/>
</dbReference>
<evidence type="ECO:0000256" key="1">
    <source>
        <dbReference type="ARBA" id="ARBA00004370"/>
    </source>
</evidence>
<evidence type="ECO:0000313" key="3">
    <source>
        <dbReference type="EMBL" id="SVA62089.1"/>
    </source>
</evidence>
<dbReference type="InterPro" id="IPR012340">
    <property type="entry name" value="NA-bd_OB-fold"/>
</dbReference>
<proteinExistence type="predicted"/>
<evidence type="ECO:0008006" key="4">
    <source>
        <dbReference type="Google" id="ProtNLM"/>
    </source>
</evidence>
<dbReference type="GO" id="GO:0017004">
    <property type="term" value="P:cytochrome complex assembly"/>
    <property type="evidence" value="ECO:0007669"/>
    <property type="project" value="InterPro"/>
</dbReference>
<name>A0A381XBH1_9ZZZZ</name>
<dbReference type="GO" id="GO:0017003">
    <property type="term" value="P:protein-heme linkage"/>
    <property type="evidence" value="ECO:0007669"/>
    <property type="project" value="InterPro"/>
</dbReference>
<sequence>MASLVTRSGCTGGRLNYGDSWKAILLPLPMKDRMEIERRTRQPLPTWAKGLLALTILVATGVVAFYSVDEQVDYVSVETAVSGSYSAGERVQVHGVVLNQTREDCELVEGDYTLRVDLTGAAIPDTFAEDKGATIAGTLVEIGGELVLRAELIQMGCPSKYEPAEA</sequence>
<dbReference type="GO" id="GO:0020037">
    <property type="term" value="F:heme binding"/>
    <property type="evidence" value="ECO:0007669"/>
    <property type="project" value="InterPro"/>
</dbReference>
<evidence type="ECO:0000256" key="2">
    <source>
        <dbReference type="ARBA" id="ARBA00023136"/>
    </source>
</evidence>
<protein>
    <recommendedName>
        <fullName evidence="4">Cytochrome c maturation protein CcmE</fullName>
    </recommendedName>
</protein>
<dbReference type="GO" id="GO:0005886">
    <property type="term" value="C:plasma membrane"/>
    <property type="evidence" value="ECO:0007669"/>
    <property type="project" value="InterPro"/>
</dbReference>
<accession>A0A381XBH1</accession>
<dbReference type="AlphaFoldDB" id="A0A381XBH1"/>
<gene>
    <name evidence="3" type="ORF">METZ01_LOCUS114943</name>
</gene>
<reference evidence="3" key="1">
    <citation type="submission" date="2018-05" db="EMBL/GenBank/DDBJ databases">
        <authorList>
            <person name="Lanie J.A."/>
            <person name="Ng W.-L."/>
            <person name="Kazmierczak K.M."/>
            <person name="Andrzejewski T.M."/>
            <person name="Davidsen T.M."/>
            <person name="Wayne K.J."/>
            <person name="Tettelin H."/>
            <person name="Glass J.I."/>
            <person name="Rusch D."/>
            <person name="Podicherti R."/>
            <person name="Tsui H.-C.T."/>
            <person name="Winkler M.E."/>
        </authorList>
    </citation>
    <scope>NUCLEOTIDE SEQUENCE</scope>
</reference>